<dbReference type="Gene3D" id="3.80.10.10">
    <property type="entry name" value="Ribonuclease Inhibitor"/>
    <property type="match status" value="1"/>
</dbReference>
<proteinExistence type="predicted"/>
<feature type="transmembrane region" description="Helical" evidence="1">
    <location>
        <begin position="628"/>
        <end position="649"/>
    </location>
</feature>
<dbReference type="Proteomes" id="UP000604046">
    <property type="component" value="Unassembled WGS sequence"/>
</dbReference>
<dbReference type="InterPro" id="IPR027038">
    <property type="entry name" value="RanGap"/>
</dbReference>
<dbReference type="Pfam" id="PF13516">
    <property type="entry name" value="LRR_6"/>
    <property type="match status" value="3"/>
</dbReference>
<keyword evidence="1" id="KW-0812">Transmembrane</keyword>
<evidence type="ECO:0000313" key="3">
    <source>
        <dbReference type="Proteomes" id="UP000604046"/>
    </source>
</evidence>
<feature type="transmembrane region" description="Helical" evidence="1">
    <location>
        <begin position="559"/>
        <end position="578"/>
    </location>
</feature>
<accession>A0A812GLZ4</accession>
<dbReference type="PANTHER" id="PTHR24113">
    <property type="entry name" value="RAN GTPASE-ACTIVATING PROTEIN 1"/>
    <property type="match status" value="1"/>
</dbReference>
<gene>
    <name evidence="2" type="primary">NLRC3</name>
    <name evidence="2" type="ORF">SNAT2548_LOCUS658</name>
</gene>
<dbReference type="GO" id="GO:0048471">
    <property type="term" value="C:perinuclear region of cytoplasm"/>
    <property type="evidence" value="ECO:0007669"/>
    <property type="project" value="TreeGrafter"/>
</dbReference>
<dbReference type="GO" id="GO:0005829">
    <property type="term" value="C:cytosol"/>
    <property type="evidence" value="ECO:0007669"/>
    <property type="project" value="TreeGrafter"/>
</dbReference>
<dbReference type="GO" id="GO:0006913">
    <property type="term" value="P:nucleocytoplasmic transport"/>
    <property type="evidence" value="ECO:0007669"/>
    <property type="project" value="TreeGrafter"/>
</dbReference>
<feature type="transmembrane region" description="Helical" evidence="1">
    <location>
        <begin position="590"/>
        <end position="616"/>
    </location>
</feature>
<protein>
    <submittedName>
        <fullName evidence="2">NLRC3 protein</fullName>
    </submittedName>
</protein>
<dbReference type="InterPro" id="IPR032675">
    <property type="entry name" value="LRR_dom_sf"/>
</dbReference>
<dbReference type="EMBL" id="CAJNDS010000033">
    <property type="protein sequence ID" value="CAE6926307.1"/>
    <property type="molecule type" value="Genomic_DNA"/>
</dbReference>
<name>A0A812GLZ4_9DINO</name>
<feature type="transmembrane region" description="Helical" evidence="1">
    <location>
        <begin position="661"/>
        <end position="682"/>
    </location>
</feature>
<dbReference type="OrthoDB" id="415853at2759"/>
<sequence>MPMPHQADAIVFGHQPTMAPVQSEVAQELPPEVDLNDRHSLVGFLLDPGNDIRLITGLYLQQLHREGRIWPRRQEVEEHGFVTERELHNFRERETLRSLDFCNENEQPRIIAVSHVWETREHPDPLGRQLQALVECRKWPARLSWYFIDYMSLHQFYRGDQDSPAQKSFSRVMNQMHVFYSHEDTYTYQLTRVTEAQAIRESAKEVPIFHWPHFPAPPLGKLAVVPCRMLTTNETPYSARGWCCAEALWSAMRSDGSHMVCIDDHVIDQHGKAPMAPEDFCQRVAEGNLRFTHRNDQEAVVELQKSVFHLKAQSMTSLTLELLPQSEVRILCNSLGYFRELKTLTLHRSHIIPGFFKALADAVPQLHVLHASSNDLSHADGLDYAIGRLDSLKELNLSKNCLGDDAMQSLAKGIAPKCKLETLRLASNQVRNAGAEALAQALRKNTSIQLLDLSNNLIEDDGAAALAEAMQENRHIWKLILSSNRLTGAGVRAWAEVLPGCHLTSLELFRGHDIDKADKNILAKRMRVMILGRGWSPQLDLVRFPLPGHRFGAFGQDCYLLHYGAALHLAMVFFLAAATAITSERRGSTILLLVLVVSWVFWMLSTMWGLLGTLLIQKEPFHDRNLNIWLLQSNLALLAFFLVLGVWVASMNTLKEEGASVGMHWVLPSLGVVSFVFSLSLFRRNDLRRICCVLRARCLKARAEA</sequence>
<keyword evidence="1" id="KW-0472">Membrane</keyword>
<dbReference type="GO" id="GO:0031267">
    <property type="term" value="F:small GTPase binding"/>
    <property type="evidence" value="ECO:0007669"/>
    <property type="project" value="TreeGrafter"/>
</dbReference>
<organism evidence="2 3">
    <name type="scientific">Symbiodinium natans</name>
    <dbReference type="NCBI Taxonomy" id="878477"/>
    <lineage>
        <taxon>Eukaryota</taxon>
        <taxon>Sar</taxon>
        <taxon>Alveolata</taxon>
        <taxon>Dinophyceae</taxon>
        <taxon>Suessiales</taxon>
        <taxon>Symbiodiniaceae</taxon>
        <taxon>Symbiodinium</taxon>
    </lineage>
</organism>
<evidence type="ECO:0000256" key="1">
    <source>
        <dbReference type="SAM" id="Phobius"/>
    </source>
</evidence>
<dbReference type="GO" id="GO:0005634">
    <property type="term" value="C:nucleus"/>
    <property type="evidence" value="ECO:0007669"/>
    <property type="project" value="TreeGrafter"/>
</dbReference>
<keyword evidence="1" id="KW-1133">Transmembrane helix</keyword>
<dbReference type="SUPFAM" id="SSF52047">
    <property type="entry name" value="RNI-like"/>
    <property type="match status" value="1"/>
</dbReference>
<dbReference type="SMART" id="SM00368">
    <property type="entry name" value="LRR_RI"/>
    <property type="match status" value="4"/>
</dbReference>
<dbReference type="PANTHER" id="PTHR24113:SF15">
    <property type="entry name" value="NACHT DOMAIN-CONTAINING PROTEIN"/>
    <property type="match status" value="1"/>
</dbReference>
<dbReference type="AlphaFoldDB" id="A0A812GLZ4"/>
<reference evidence="2" key="1">
    <citation type="submission" date="2021-02" db="EMBL/GenBank/DDBJ databases">
        <authorList>
            <person name="Dougan E. K."/>
            <person name="Rhodes N."/>
            <person name="Thang M."/>
            <person name="Chan C."/>
        </authorList>
    </citation>
    <scope>NUCLEOTIDE SEQUENCE</scope>
</reference>
<keyword evidence="3" id="KW-1185">Reference proteome</keyword>
<dbReference type="GO" id="GO:0005096">
    <property type="term" value="F:GTPase activator activity"/>
    <property type="evidence" value="ECO:0007669"/>
    <property type="project" value="InterPro"/>
</dbReference>
<dbReference type="InterPro" id="IPR001611">
    <property type="entry name" value="Leu-rich_rpt"/>
</dbReference>
<comment type="caution">
    <text evidence="2">The sequence shown here is derived from an EMBL/GenBank/DDBJ whole genome shotgun (WGS) entry which is preliminary data.</text>
</comment>
<evidence type="ECO:0000313" key="2">
    <source>
        <dbReference type="EMBL" id="CAE6926307.1"/>
    </source>
</evidence>